<dbReference type="InterPro" id="IPR033939">
    <property type="entry name" value="BCAT_family"/>
</dbReference>
<evidence type="ECO:0000256" key="7">
    <source>
        <dbReference type="ARBA" id="ARBA00022576"/>
    </source>
</evidence>
<evidence type="ECO:0000256" key="12">
    <source>
        <dbReference type="ARBA" id="ARBA00048212"/>
    </source>
</evidence>
<sequence>MVNGKIELKATPGAENRRFCHMEIRIVPLSEGEKKPKFTDESQLGFGKIFTDRMLLVEWKVGQGWVDARIKKYEPFLLDPAALVLHYAQEIFEGLKAYKWKDGSIALFRPEMNARRFNHSADRLCMPEIPEELFVGGIEQLVAAERDWVPAAEGTSLYIRPTMIAVEPLVGIKPSDHYYFYVILSPVGAYYANGFNPVKIMVEDQYVRATPGGTGEAKTGGNYASSLKAGLEAKKKGFDQVLWLDGVHKRYIEEVGSMNMFFAYGDTIVTAPLEGSILHGITRDSVLTLAKSLNLKVEERRIDVKDLMADLKSGKITEAFGSGTAAVVTPVGTLSYAGDTVQVGDGGVGKHTQVLYDTLTGIQTGKIEDKFGWIRKI</sequence>
<keyword evidence="7 17" id="KW-0032">Aminotransferase</keyword>
<dbReference type="NCBIfam" id="TIGR01123">
    <property type="entry name" value="ilvE_II"/>
    <property type="match status" value="1"/>
</dbReference>
<comment type="pathway">
    <text evidence="3">Amino-acid biosynthesis; L-isoleucine biosynthesis; L-isoleucine from 2-oxobutanoate: step 4/4.</text>
</comment>
<dbReference type="EMBL" id="BDQG01000001">
    <property type="protein sequence ID" value="GAW67723.1"/>
    <property type="molecule type" value="Genomic_DNA"/>
</dbReference>
<comment type="catalytic activity">
    <reaction evidence="13 17">
        <text>L-isoleucine + 2-oxoglutarate = (S)-3-methyl-2-oxopentanoate + L-glutamate</text>
        <dbReference type="Rhea" id="RHEA:24801"/>
        <dbReference type="ChEBI" id="CHEBI:16810"/>
        <dbReference type="ChEBI" id="CHEBI:29985"/>
        <dbReference type="ChEBI" id="CHEBI:35146"/>
        <dbReference type="ChEBI" id="CHEBI:58045"/>
        <dbReference type="EC" id="2.6.1.42"/>
    </reaction>
</comment>
<accession>A0ABQ0ML34</accession>
<comment type="cofactor">
    <cofactor evidence="1 16">
        <name>pyridoxal 5'-phosphate</name>
        <dbReference type="ChEBI" id="CHEBI:597326"/>
    </cofactor>
</comment>
<evidence type="ECO:0000313" key="18">
    <source>
        <dbReference type="EMBL" id="GAW67723.1"/>
    </source>
</evidence>
<evidence type="ECO:0000256" key="4">
    <source>
        <dbReference type="ARBA" id="ARBA00004931"/>
    </source>
</evidence>
<organism evidence="18 19">
    <name type="scientific">Geoanaerobacter pelophilus</name>
    <dbReference type="NCBI Taxonomy" id="60036"/>
    <lineage>
        <taxon>Bacteria</taxon>
        <taxon>Pseudomonadati</taxon>
        <taxon>Thermodesulfobacteriota</taxon>
        <taxon>Desulfuromonadia</taxon>
        <taxon>Geobacterales</taxon>
        <taxon>Geobacteraceae</taxon>
        <taxon>Geoanaerobacter</taxon>
    </lineage>
</organism>
<dbReference type="PIRSF" id="PIRSF006468">
    <property type="entry name" value="BCAT1"/>
    <property type="match status" value="1"/>
</dbReference>
<keyword evidence="9 17" id="KW-0808">Transferase</keyword>
<dbReference type="InterPro" id="IPR043131">
    <property type="entry name" value="BCAT-like_N"/>
</dbReference>
<dbReference type="InterPro" id="IPR018300">
    <property type="entry name" value="Aminotrans_IV_CS"/>
</dbReference>
<evidence type="ECO:0000256" key="3">
    <source>
        <dbReference type="ARBA" id="ARBA00004824"/>
    </source>
</evidence>
<evidence type="ECO:0000256" key="2">
    <source>
        <dbReference type="ARBA" id="ARBA00003109"/>
    </source>
</evidence>
<comment type="catalytic activity">
    <reaction evidence="12 17">
        <text>L-valine + 2-oxoglutarate = 3-methyl-2-oxobutanoate + L-glutamate</text>
        <dbReference type="Rhea" id="RHEA:24813"/>
        <dbReference type="ChEBI" id="CHEBI:11851"/>
        <dbReference type="ChEBI" id="CHEBI:16810"/>
        <dbReference type="ChEBI" id="CHEBI:29985"/>
        <dbReference type="ChEBI" id="CHEBI:57762"/>
        <dbReference type="EC" id="2.6.1.42"/>
    </reaction>
</comment>
<dbReference type="Gene3D" id="3.20.10.10">
    <property type="entry name" value="D-amino Acid Aminotransferase, subunit A, domain 2"/>
    <property type="match status" value="1"/>
</dbReference>
<dbReference type="EC" id="2.6.1.42" evidence="17"/>
<keyword evidence="10 16" id="KW-0663">Pyridoxal phosphate</keyword>
<dbReference type="Proteomes" id="UP000194153">
    <property type="component" value="Unassembled WGS sequence"/>
</dbReference>
<protein>
    <recommendedName>
        <fullName evidence="17">Branched-chain-amino-acid aminotransferase</fullName>
        <ecNumber evidence="17">2.6.1.42</ecNumber>
    </recommendedName>
</protein>
<comment type="catalytic activity">
    <reaction evidence="14 17">
        <text>L-leucine + 2-oxoglutarate = 4-methyl-2-oxopentanoate + L-glutamate</text>
        <dbReference type="Rhea" id="RHEA:18321"/>
        <dbReference type="ChEBI" id="CHEBI:16810"/>
        <dbReference type="ChEBI" id="CHEBI:17865"/>
        <dbReference type="ChEBI" id="CHEBI:29985"/>
        <dbReference type="ChEBI" id="CHEBI:57427"/>
        <dbReference type="EC" id="2.6.1.42"/>
    </reaction>
</comment>
<dbReference type="InterPro" id="IPR005786">
    <property type="entry name" value="B_amino_transII"/>
</dbReference>
<evidence type="ECO:0000256" key="8">
    <source>
        <dbReference type="ARBA" id="ARBA00022605"/>
    </source>
</evidence>
<evidence type="ECO:0000256" key="15">
    <source>
        <dbReference type="RuleBase" id="RU004106"/>
    </source>
</evidence>
<comment type="function">
    <text evidence="2">Acts on leucine, isoleucine and valine.</text>
</comment>
<comment type="similarity">
    <text evidence="6 15">Belongs to the class-IV pyridoxal-phosphate-dependent aminotransferase family.</text>
</comment>
<evidence type="ECO:0000313" key="19">
    <source>
        <dbReference type="Proteomes" id="UP000194153"/>
    </source>
</evidence>
<dbReference type="InterPro" id="IPR036038">
    <property type="entry name" value="Aminotransferase-like"/>
</dbReference>
<dbReference type="PANTHER" id="PTHR11825:SF44">
    <property type="entry name" value="BRANCHED-CHAIN-AMINO-ACID AMINOTRANSFERASE"/>
    <property type="match status" value="1"/>
</dbReference>
<evidence type="ECO:0000256" key="9">
    <source>
        <dbReference type="ARBA" id="ARBA00022679"/>
    </source>
</evidence>
<keyword evidence="11 17" id="KW-0100">Branched-chain amino acid biosynthesis</keyword>
<evidence type="ECO:0000256" key="6">
    <source>
        <dbReference type="ARBA" id="ARBA00009320"/>
    </source>
</evidence>
<evidence type="ECO:0000256" key="17">
    <source>
        <dbReference type="RuleBase" id="RU004517"/>
    </source>
</evidence>
<dbReference type="GO" id="GO:0008483">
    <property type="term" value="F:transaminase activity"/>
    <property type="evidence" value="ECO:0007669"/>
    <property type="project" value="UniProtKB-KW"/>
</dbReference>
<evidence type="ECO:0000256" key="16">
    <source>
        <dbReference type="RuleBase" id="RU004516"/>
    </source>
</evidence>
<comment type="pathway">
    <text evidence="5">Amino-acid biosynthesis; L-leucine biosynthesis; L-leucine from 3-methyl-2-oxobutanoate: step 4/4.</text>
</comment>
<dbReference type="NCBIfam" id="NF009897">
    <property type="entry name" value="PRK13357.1"/>
    <property type="match status" value="1"/>
</dbReference>
<dbReference type="InterPro" id="IPR043132">
    <property type="entry name" value="BCAT-like_C"/>
</dbReference>
<keyword evidence="8 17" id="KW-0028">Amino-acid biosynthesis</keyword>
<evidence type="ECO:0000256" key="14">
    <source>
        <dbReference type="ARBA" id="ARBA00049229"/>
    </source>
</evidence>
<evidence type="ECO:0000256" key="5">
    <source>
        <dbReference type="ARBA" id="ARBA00005072"/>
    </source>
</evidence>
<dbReference type="Gene3D" id="3.30.470.10">
    <property type="match status" value="1"/>
</dbReference>
<dbReference type="PANTHER" id="PTHR11825">
    <property type="entry name" value="SUBGROUP IIII AMINOTRANSFERASE"/>
    <property type="match status" value="1"/>
</dbReference>
<name>A0ABQ0ML34_9BACT</name>
<comment type="pathway">
    <text evidence="4">Amino-acid biosynthesis; L-valine biosynthesis; L-valine from pyruvate: step 4/4.</text>
</comment>
<reference evidence="19" key="1">
    <citation type="submission" date="2017-05" db="EMBL/GenBank/DDBJ databases">
        <title>Draft genome sequence of Geobacter pelophilus, a iron(III)-reducing bacteria.</title>
        <authorList>
            <person name="Aoyagi T."/>
            <person name="Koike H."/>
            <person name="Morita T."/>
            <person name="Sato Y."/>
            <person name="Habe H."/>
            <person name="Hori T."/>
        </authorList>
    </citation>
    <scope>NUCLEOTIDE SEQUENCE [LARGE SCALE GENOMIC DNA]</scope>
    <source>
        <strain evidence="19">Drf2</strain>
    </source>
</reference>
<evidence type="ECO:0000256" key="1">
    <source>
        <dbReference type="ARBA" id="ARBA00001933"/>
    </source>
</evidence>
<comment type="caution">
    <text evidence="18">The sequence shown here is derived from an EMBL/GenBank/DDBJ whole genome shotgun (WGS) entry which is preliminary data.</text>
</comment>
<proteinExistence type="inferred from homology"/>
<evidence type="ECO:0000256" key="11">
    <source>
        <dbReference type="ARBA" id="ARBA00023304"/>
    </source>
</evidence>
<dbReference type="Pfam" id="PF01063">
    <property type="entry name" value="Aminotran_4"/>
    <property type="match status" value="1"/>
</dbReference>
<gene>
    <name evidence="18" type="ORF">GPEL0_01f3715</name>
</gene>
<keyword evidence="19" id="KW-1185">Reference proteome</keyword>
<dbReference type="SUPFAM" id="SSF56752">
    <property type="entry name" value="D-aminoacid aminotransferase-like PLP-dependent enzymes"/>
    <property type="match status" value="1"/>
</dbReference>
<dbReference type="CDD" id="cd01557">
    <property type="entry name" value="BCAT_beta_family"/>
    <property type="match status" value="1"/>
</dbReference>
<dbReference type="InterPro" id="IPR001544">
    <property type="entry name" value="Aminotrans_IV"/>
</dbReference>
<evidence type="ECO:0000256" key="10">
    <source>
        <dbReference type="ARBA" id="ARBA00022898"/>
    </source>
</evidence>
<dbReference type="PROSITE" id="PS00770">
    <property type="entry name" value="AA_TRANSFER_CLASS_4"/>
    <property type="match status" value="1"/>
</dbReference>
<evidence type="ECO:0000256" key="13">
    <source>
        <dbReference type="ARBA" id="ARBA00048798"/>
    </source>
</evidence>